<dbReference type="EMBL" id="CAXDID020000476">
    <property type="protein sequence ID" value="CAL6095530.1"/>
    <property type="molecule type" value="Genomic_DNA"/>
</dbReference>
<comment type="caution">
    <text evidence="1">The sequence shown here is derived from an EMBL/GenBank/DDBJ whole genome shotgun (WGS) entry which is preliminary data.</text>
</comment>
<organism evidence="1">
    <name type="scientific">Hexamita inflata</name>
    <dbReference type="NCBI Taxonomy" id="28002"/>
    <lineage>
        <taxon>Eukaryota</taxon>
        <taxon>Metamonada</taxon>
        <taxon>Diplomonadida</taxon>
        <taxon>Hexamitidae</taxon>
        <taxon>Hexamitinae</taxon>
        <taxon>Hexamita</taxon>
    </lineage>
</organism>
<dbReference type="AlphaFoldDB" id="A0AA86QPL0"/>
<gene>
    <name evidence="1" type="ORF">HINF_LOCUS49513</name>
    <name evidence="2" type="ORF">HINF_LOCUS67993</name>
</gene>
<reference evidence="2 3" key="2">
    <citation type="submission" date="2024-07" db="EMBL/GenBank/DDBJ databases">
        <authorList>
            <person name="Akdeniz Z."/>
        </authorList>
    </citation>
    <scope>NUCLEOTIDE SEQUENCE [LARGE SCALE GENOMIC DNA]</scope>
</reference>
<proteinExistence type="predicted"/>
<sequence length="138" mass="15753">MTAVRTARCLLSTTAQKCQRSRLLFKTALLQTQMNLFRLICQVGVSICLSECICSLTDMASKLLSCQYHKSKLICNCWCGTARKYLFARDLLLPLQLLLCSLLSTLFRDCQNKLLHSLLIIDTVQNCIRRSQRKTCLD</sequence>
<evidence type="ECO:0000313" key="1">
    <source>
        <dbReference type="EMBL" id="CAI9961868.1"/>
    </source>
</evidence>
<protein>
    <submittedName>
        <fullName evidence="2">Hypothetical_protein</fullName>
    </submittedName>
</protein>
<keyword evidence="3" id="KW-1185">Reference proteome</keyword>
<dbReference type="EMBL" id="CATOUU010000945">
    <property type="protein sequence ID" value="CAI9961868.1"/>
    <property type="molecule type" value="Genomic_DNA"/>
</dbReference>
<accession>A0AA86QPL0</accession>
<evidence type="ECO:0000313" key="2">
    <source>
        <dbReference type="EMBL" id="CAL6095530.1"/>
    </source>
</evidence>
<evidence type="ECO:0000313" key="3">
    <source>
        <dbReference type="Proteomes" id="UP001642409"/>
    </source>
</evidence>
<dbReference type="Proteomes" id="UP001642409">
    <property type="component" value="Unassembled WGS sequence"/>
</dbReference>
<name>A0AA86QPL0_9EUKA</name>
<reference evidence="1" key="1">
    <citation type="submission" date="2023-06" db="EMBL/GenBank/DDBJ databases">
        <authorList>
            <person name="Kurt Z."/>
        </authorList>
    </citation>
    <scope>NUCLEOTIDE SEQUENCE</scope>
</reference>